<evidence type="ECO:0000256" key="4">
    <source>
        <dbReference type="ARBA" id="ARBA00022692"/>
    </source>
</evidence>
<evidence type="ECO:0000313" key="18">
    <source>
        <dbReference type="Proteomes" id="UP000178771"/>
    </source>
</evidence>
<evidence type="ECO:0000256" key="7">
    <source>
        <dbReference type="ARBA" id="ARBA00022989"/>
    </source>
</evidence>
<evidence type="ECO:0000256" key="5">
    <source>
        <dbReference type="ARBA" id="ARBA00022960"/>
    </source>
</evidence>
<dbReference type="GO" id="GO:0032153">
    <property type="term" value="C:cell division site"/>
    <property type="evidence" value="ECO:0007669"/>
    <property type="project" value="TreeGrafter"/>
</dbReference>
<protein>
    <recommendedName>
        <fullName evidence="12">Probable peptidoglycan glycosyltransferase FtsW</fullName>
        <ecNumber evidence="14">2.4.99.28</ecNumber>
    </recommendedName>
    <alternativeName>
        <fullName evidence="13">Cell division protein FtsW</fullName>
    </alternativeName>
    <alternativeName>
        <fullName evidence="10">Cell wall polymerase</fullName>
    </alternativeName>
    <alternativeName>
        <fullName evidence="9">Peptidoglycan polymerase</fullName>
    </alternativeName>
</protein>
<dbReference type="InterPro" id="IPR018365">
    <property type="entry name" value="Cell_cycle_FtsW-rel_CS"/>
</dbReference>
<organism evidence="17 18">
    <name type="scientific">candidate division WWE3 bacterium RIFCSPLOWO2_01_FULL_39_13</name>
    <dbReference type="NCBI Taxonomy" id="1802624"/>
    <lineage>
        <taxon>Bacteria</taxon>
        <taxon>Katanobacteria</taxon>
    </lineage>
</organism>
<feature type="transmembrane region" description="Helical" evidence="16">
    <location>
        <begin position="285"/>
        <end position="314"/>
    </location>
</feature>
<feature type="transmembrane region" description="Helical" evidence="16">
    <location>
        <begin position="135"/>
        <end position="153"/>
    </location>
</feature>
<dbReference type="GO" id="GO:0015648">
    <property type="term" value="F:lipid-linked peptidoglycan transporter activity"/>
    <property type="evidence" value="ECO:0007669"/>
    <property type="project" value="TreeGrafter"/>
</dbReference>
<keyword evidence="2" id="KW-0328">Glycosyltransferase</keyword>
<evidence type="ECO:0000256" key="1">
    <source>
        <dbReference type="ARBA" id="ARBA00004141"/>
    </source>
</evidence>
<evidence type="ECO:0000256" key="8">
    <source>
        <dbReference type="ARBA" id="ARBA00023136"/>
    </source>
</evidence>
<feature type="transmembrane region" description="Helical" evidence="16">
    <location>
        <begin position="165"/>
        <end position="198"/>
    </location>
</feature>
<comment type="catalytic activity">
    <reaction evidence="15">
        <text>[GlcNAc-(1-&gt;4)-Mur2Ac(oyl-L-Ala-gamma-D-Glu-L-Lys-D-Ala-D-Ala)](n)-di-trans,octa-cis-undecaprenyl diphosphate + beta-D-GlcNAc-(1-&gt;4)-Mur2Ac(oyl-L-Ala-gamma-D-Glu-L-Lys-D-Ala-D-Ala)-di-trans,octa-cis-undecaprenyl diphosphate = [GlcNAc-(1-&gt;4)-Mur2Ac(oyl-L-Ala-gamma-D-Glu-L-Lys-D-Ala-D-Ala)](n+1)-di-trans,octa-cis-undecaprenyl diphosphate + di-trans,octa-cis-undecaprenyl diphosphate + H(+)</text>
        <dbReference type="Rhea" id="RHEA:23708"/>
        <dbReference type="Rhea" id="RHEA-COMP:9602"/>
        <dbReference type="Rhea" id="RHEA-COMP:9603"/>
        <dbReference type="ChEBI" id="CHEBI:15378"/>
        <dbReference type="ChEBI" id="CHEBI:58405"/>
        <dbReference type="ChEBI" id="CHEBI:60033"/>
        <dbReference type="ChEBI" id="CHEBI:78435"/>
        <dbReference type="EC" id="2.4.99.28"/>
    </reaction>
</comment>
<dbReference type="Proteomes" id="UP000178771">
    <property type="component" value="Unassembled WGS sequence"/>
</dbReference>
<sequence length="390" mass="43033">MTVRSHSRLPSRRIDKVMVALIIILAAAGLGIVYEASVAYAFRVFGDKYHFFFLQAGWMFLGFVGMLILSKVSLGSIAKISPWFFGISIFFLLFVLISTPFAPQVYGARRWLIINPSPLPEFPLLGRIGFQPSELVKLSGIIFVSAMLSSAKMDKSKKWVSARNLFVVVLLVSAIVAAEPNFTTAFVIMLIFLSIYFISDPYSILYLIMSLPVIGIIVSVYIFSAEYRKARIIALIKPDSVDSTGLGYQIKQIMIALGSGGFFGLGLGQSRQKYSYLPEVTADSIFAIIGEEFGFIGTTLILALFVSIIWRGLLLAERCKDKFNTLLITGVTMWIAVQTLINLGAMVRILPITGIPLPLISYGGSSTVFIMWGLGLLLNASRNVEVKEEK</sequence>
<feature type="transmembrane region" description="Helical" evidence="16">
    <location>
        <begin position="82"/>
        <end position="102"/>
    </location>
</feature>
<evidence type="ECO:0000256" key="14">
    <source>
        <dbReference type="ARBA" id="ARBA00044770"/>
    </source>
</evidence>
<dbReference type="GO" id="GO:0051301">
    <property type="term" value="P:cell division"/>
    <property type="evidence" value="ECO:0007669"/>
    <property type="project" value="InterPro"/>
</dbReference>
<evidence type="ECO:0000256" key="9">
    <source>
        <dbReference type="ARBA" id="ARBA00032370"/>
    </source>
</evidence>
<dbReference type="PANTHER" id="PTHR30474:SF2">
    <property type="entry name" value="PEPTIDOGLYCAN GLYCOSYLTRANSFERASE FTSW-RELATED"/>
    <property type="match status" value="1"/>
</dbReference>
<feature type="transmembrane region" description="Helical" evidence="16">
    <location>
        <begin position="326"/>
        <end position="347"/>
    </location>
</feature>
<reference evidence="17 18" key="1">
    <citation type="journal article" date="2016" name="Nat. Commun.">
        <title>Thousands of microbial genomes shed light on interconnected biogeochemical processes in an aquifer system.</title>
        <authorList>
            <person name="Anantharaman K."/>
            <person name="Brown C.T."/>
            <person name="Hug L.A."/>
            <person name="Sharon I."/>
            <person name="Castelle C.J."/>
            <person name="Probst A.J."/>
            <person name="Thomas B.C."/>
            <person name="Singh A."/>
            <person name="Wilkins M.J."/>
            <person name="Karaoz U."/>
            <person name="Brodie E.L."/>
            <person name="Williams K.H."/>
            <person name="Hubbard S.S."/>
            <person name="Banfield J.F."/>
        </authorList>
    </citation>
    <scope>NUCLEOTIDE SEQUENCE [LARGE SCALE GENOMIC DNA]</scope>
</reference>
<evidence type="ECO:0000256" key="2">
    <source>
        <dbReference type="ARBA" id="ARBA00022676"/>
    </source>
</evidence>
<dbReference type="EC" id="2.4.99.28" evidence="14"/>
<keyword evidence="7 16" id="KW-1133">Transmembrane helix</keyword>
<feature type="transmembrane region" description="Helical" evidence="16">
    <location>
        <begin position="51"/>
        <end position="70"/>
    </location>
</feature>
<dbReference type="STRING" id="1802624.A2982_01155"/>
<dbReference type="GO" id="GO:0009252">
    <property type="term" value="P:peptidoglycan biosynthetic process"/>
    <property type="evidence" value="ECO:0007669"/>
    <property type="project" value="UniProtKB-KW"/>
</dbReference>
<keyword evidence="8 16" id="KW-0472">Membrane</keyword>
<dbReference type="Pfam" id="PF01098">
    <property type="entry name" value="FTSW_RODA_SPOVE"/>
    <property type="match status" value="1"/>
</dbReference>
<dbReference type="PANTHER" id="PTHR30474">
    <property type="entry name" value="CELL CYCLE PROTEIN"/>
    <property type="match status" value="1"/>
</dbReference>
<dbReference type="GO" id="GO:0005886">
    <property type="term" value="C:plasma membrane"/>
    <property type="evidence" value="ECO:0007669"/>
    <property type="project" value="TreeGrafter"/>
</dbReference>
<keyword evidence="3" id="KW-0808">Transferase</keyword>
<dbReference type="PROSITE" id="PS00428">
    <property type="entry name" value="FTSW_RODA_SPOVE"/>
    <property type="match status" value="1"/>
</dbReference>
<dbReference type="GO" id="GO:0008360">
    <property type="term" value="P:regulation of cell shape"/>
    <property type="evidence" value="ECO:0007669"/>
    <property type="project" value="UniProtKB-KW"/>
</dbReference>
<comment type="caution">
    <text evidence="17">The sequence shown here is derived from an EMBL/GenBank/DDBJ whole genome shotgun (WGS) entry which is preliminary data.</text>
</comment>
<dbReference type="InterPro" id="IPR001182">
    <property type="entry name" value="FtsW/RodA"/>
</dbReference>
<evidence type="ECO:0000256" key="12">
    <source>
        <dbReference type="ARBA" id="ARBA00041185"/>
    </source>
</evidence>
<gene>
    <name evidence="17" type="ORF">A2982_01155</name>
</gene>
<keyword evidence="5" id="KW-0133">Cell shape</keyword>
<dbReference type="AlphaFoldDB" id="A0A1F4V2E7"/>
<evidence type="ECO:0000256" key="3">
    <source>
        <dbReference type="ARBA" id="ARBA00022679"/>
    </source>
</evidence>
<evidence type="ECO:0000313" key="17">
    <source>
        <dbReference type="EMBL" id="OGC51348.1"/>
    </source>
</evidence>
<evidence type="ECO:0000256" key="10">
    <source>
        <dbReference type="ARBA" id="ARBA00033270"/>
    </source>
</evidence>
<feature type="transmembrane region" description="Helical" evidence="16">
    <location>
        <begin position="204"/>
        <end position="224"/>
    </location>
</feature>
<evidence type="ECO:0000256" key="6">
    <source>
        <dbReference type="ARBA" id="ARBA00022984"/>
    </source>
</evidence>
<dbReference type="EMBL" id="MEVH01000025">
    <property type="protein sequence ID" value="OGC51348.1"/>
    <property type="molecule type" value="Genomic_DNA"/>
</dbReference>
<feature type="transmembrane region" description="Helical" evidence="16">
    <location>
        <begin position="359"/>
        <end position="380"/>
    </location>
</feature>
<keyword evidence="4 16" id="KW-0812">Transmembrane</keyword>
<evidence type="ECO:0000256" key="16">
    <source>
        <dbReference type="SAM" id="Phobius"/>
    </source>
</evidence>
<name>A0A1F4V2E7_UNCKA</name>
<dbReference type="GO" id="GO:0008955">
    <property type="term" value="F:peptidoglycan glycosyltransferase activity"/>
    <property type="evidence" value="ECO:0007669"/>
    <property type="project" value="UniProtKB-EC"/>
</dbReference>
<evidence type="ECO:0000256" key="15">
    <source>
        <dbReference type="ARBA" id="ARBA00049902"/>
    </source>
</evidence>
<evidence type="ECO:0000256" key="11">
    <source>
        <dbReference type="ARBA" id="ARBA00038053"/>
    </source>
</evidence>
<evidence type="ECO:0000256" key="13">
    <source>
        <dbReference type="ARBA" id="ARBA00041418"/>
    </source>
</evidence>
<accession>A0A1F4V2E7</accession>
<comment type="subcellular location">
    <subcellularLocation>
        <location evidence="1">Membrane</location>
        <topology evidence="1">Multi-pass membrane protein</topology>
    </subcellularLocation>
</comment>
<keyword evidence="6" id="KW-0573">Peptidoglycan synthesis</keyword>
<feature type="transmembrane region" description="Helical" evidence="16">
    <location>
        <begin position="245"/>
        <end position="265"/>
    </location>
</feature>
<comment type="similarity">
    <text evidence="11">Belongs to the SEDS family. FtsW subfamily.</text>
</comment>
<proteinExistence type="inferred from homology"/>